<protein>
    <recommendedName>
        <fullName evidence="13">Potassium transport protein</fullName>
    </recommendedName>
</protein>
<dbReference type="GO" id="GO:1990573">
    <property type="term" value="P:potassium ion import across plasma membrane"/>
    <property type="evidence" value="ECO:0007669"/>
    <property type="project" value="TreeGrafter"/>
</dbReference>
<proteinExistence type="predicted"/>
<organism evidence="11 12">
    <name type="scientific">Sordaria macrospora</name>
    <dbReference type="NCBI Taxonomy" id="5147"/>
    <lineage>
        <taxon>Eukaryota</taxon>
        <taxon>Fungi</taxon>
        <taxon>Dikarya</taxon>
        <taxon>Ascomycota</taxon>
        <taxon>Pezizomycotina</taxon>
        <taxon>Sordariomycetes</taxon>
        <taxon>Sordariomycetidae</taxon>
        <taxon>Sordariales</taxon>
        <taxon>Sordariaceae</taxon>
        <taxon>Sordaria</taxon>
    </lineage>
</organism>
<gene>
    <name evidence="11" type="ORF">SMACR_02211</name>
</gene>
<evidence type="ECO:0000256" key="9">
    <source>
        <dbReference type="SAM" id="MobiDB-lite"/>
    </source>
</evidence>
<keyword evidence="6 10" id="KW-1133">Transmembrane helix</keyword>
<feature type="compositionally biased region" description="Basic and acidic residues" evidence="9">
    <location>
        <begin position="201"/>
        <end position="218"/>
    </location>
</feature>
<dbReference type="AlphaFoldDB" id="A0A8S8ZRP0"/>
<feature type="transmembrane region" description="Helical" evidence="10">
    <location>
        <begin position="436"/>
        <end position="456"/>
    </location>
</feature>
<feature type="compositionally biased region" description="Low complexity" evidence="9">
    <location>
        <begin position="1005"/>
        <end position="1016"/>
    </location>
</feature>
<feature type="transmembrane region" description="Helical" evidence="10">
    <location>
        <begin position="556"/>
        <end position="586"/>
    </location>
</feature>
<feature type="compositionally biased region" description="Basic and acidic residues" evidence="9">
    <location>
        <begin position="260"/>
        <end position="282"/>
    </location>
</feature>
<feature type="region of interest" description="Disordered" evidence="9">
    <location>
        <begin position="260"/>
        <end position="299"/>
    </location>
</feature>
<accession>A0A8S8ZRP0</accession>
<feature type="transmembrane region" description="Helical" evidence="10">
    <location>
        <begin position="692"/>
        <end position="709"/>
    </location>
</feature>
<feature type="compositionally biased region" description="Polar residues" evidence="9">
    <location>
        <begin position="865"/>
        <end position="879"/>
    </location>
</feature>
<feature type="transmembrane region" description="Helical" evidence="10">
    <location>
        <begin position="721"/>
        <end position="741"/>
    </location>
</feature>
<comment type="subcellular location">
    <subcellularLocation>
        <location evidence="1">Membrane</location>
        <topology evidence="1">Multi-pass membrane protein</topology>
    </subcellularLocation>
</comment>
<feature type="transmembrane region" description="Helical" evidence="10">
    <location>
        <begin position="502"/>
        <end position="535"/>
    </location>
</feature>
<feature type="region of interest" description="Disordered" evidence="9">
    <location>
        <begin position="192"/>
        <end position="218"/>
    </location>
</feature>
<dbReference type="InterPro" id="IPR003445">
    <property type="entry name" value="Cat_transpt"/>
</dbReference>
<dbReference type="InterPro" id="IPR004773">
    <property type="entry name" value="K/Na_transp_Trk1/HKT1"/>
</dbReference>
<evidence type="ECO:0000256" key="8">
    <source>
        <dbReference type="ARBA" id="ARBA00023136"/>
    </source>
</evidence>
<evidence type="ECO:0000256" key="7">
    <source>
        <dbReference type="ARBA" id="ARBA00023065"/>
    </source>
</evidence>
<evidence type="ECO:0000256" key="3">
    <source>
        <dbReference type="ARBA" id="ARBA00022538"/>
    </source>
</evidence>
<evidence type="ECO:0000313" key="12">
    <source>
        <dbReference type="Proteomes" id="UP000433876"/>
    </source>
</evidence>
<keyword evidence="2" id="KW-0813">Transport</keyword>
<keyword evidence="3" id="KW-0633">Potassium transport</keyword>
<dbReference type="Pfam" id="PF02386">
    <property type="entry name" value="TrkH"/>
    <property type="match status" value="1"/>
</dbReference>
<feature type="transmembrane region" description="Helical" evidence="10">
    <location>
        <begin position="69"/>
        <end position="86"/>
    </location>
</feature>
<feature type="region of interest" description="Disordered" evidence="9">
    <location>
        <begin position="788"/>
        <end position="1016"/>
    </location>
</feature>
<name>A0A8S8ZRP0_SORMA</name>
<dbReference type="VEuPathDB" id="FungiDB:SMAC_02211"/>
<reference evidence="11 12" key="1">
    <citation type="submission" date="2017-07" db="EMBL/GenBank/DDBJ databases">
        <title>Genome sequence of the Sordaria macrospora wild type strain R19027.</title>
        <authorList>
            <person name="Nowrousian M."/>
            <person name="Teichert I."/>
            <person name="Kueck U."/>
        </authorList>
    </citation>
    <scope>NUCLEOTIDE SEQUENCE [LARGE SCALE GENOMIC DNA]</scope>
    <source>
        <strain evidence="11 12">R19027</strain>
        <tissue evidence="11">Mycelium</tissue>
    </source>
</reference>
<keyword evidence="4 10" id="KW-0812">Transmembrane</keyword>
<feature type="compositionally biased region" description="Polar residues" evidence="9">
    <location>
        <begin position="966"/>
        <end position="985"/>
    </location>
</feature>
<dbReference type="GO" id="GO:0005886">
    <property type="term" value="C:plasma membrane"/>
    <property type="evidence" value="ECO:0007669"/>
    <property type="project" value="TreeGrafter"/>
</dbReference>
<evidence type="ECO:0000256" key="2">
    <source>
        <dbReference type="ARBA" id="ARBA00022448"/>
    </source>
</evidence>
<dbReference type="NCBIfam" id="TIGR00934">
    <property type="entry name" value="2a38euk"/>
    <property type="match status" value="1"/>
</dbReference>
<evidence type="ECO:0008006" key="13">
    <source>
        <dbReference type="Google" id="ProtNLM"/>
    </source>
</evidence>
<dbReference type="EMBL" id="NMPR01000062">
    <property type="protein sequence ID" value="KAA8632088.1"/>
    <property type="molecule type" value="Genomic_DNA"/>
</dbReference>
<evidence type="ECO:0000256" key="1">
    <source>
        <dbReference type="ARBA" id="ARBA00004141"/>
    </source>
</evidence>
<dbReference type="PANTHER" id="PTHR31064:SF30">
    <property type="entry name" value="HIGH-AFFINITY POTASSIUM TRANSPORT PROTEIN-RELATED"/>
    <property type="match status" value="1"/>
</dbReference>
<evidence type="ECO:0000313" key="11">
    <source>
        <dbReference type="EMBL" id="KAA8632088.1"/>
    </source>
</evidence>
<keyword evidence="8 10" id="KW-0472">Membrane</keyword>
<feature type="compositionally biased region" description="Gly residues" evidence="9">
    <location>
        <begin position="890"/>
        <end position="922"/>
    </location>
</feature>
<keyword evidence="5" id="KW-0630">Potassium</keyword>
<dbReference type="InterPro" id="IPR051143">
    <property type="entry name" value="TrkH_K-transport"/>
</dbReference>
<dbReference type="GO" id="GO:0030007">
    <property type="term" value="P:intracellular potassium ion homeostasis"/>
    <property type="evidence" value="ECO:0007669"/>
    <property type="project" value="TreeGrafter"/>
</dbReference>
<dbReference type="GO" id="GO:0140107">
    <property type="term" value="F:high-affinity potassium ion transmembrane transporter activity"/>
    <property type="evidence" value="ECO:0007669"/>
    <property type="project" value="TreeGrafter"/>
</dbReference>
<dbReference type="PANTHER" id="PTHR31064">
    <property type="entry name" value="POTASSIUM TRANSPORT PROTEIN DDB_G0292412-RELATED"/>
    <property type="match status" value="1"/>
</dbReference>
<evidence type="ECO:0000256" key="6">
    <source>
        <dbReference type="ARBA" id="ARBA00022989"/>
    </source>
</evidence>
<evidence type="ECO:0000256" key="4">
    <source>
        <dbReference type="ARBA" id="ARBA00022692"/>
    </source>
</evidence>
<evidence type="ECO:0000256" key="5">
    <source>
        <dbReference type="ARBA" id="ARBA00022958"/>
    </source>
</evidence>
<sequence length="1016" mass="113849">MPPFSPTMERLRGVVQDKWMRIRHSIGFQPRKLVTEKHFKYQTVHYTLIIGLTIVGSILIYASHRGKIAYVDALFFAAGSCTQGGLNTIDLNLINTFSQIVIFFLTMLTNPIAIGYYTVSLRRYWFEKKLQTIVQDAKLRRGTISKSKSQMRADMLSQAERGERGVGGRQITVMHGSGSPRMTNDGIMLGSFNKPTYDSRAAPDQRDPDHPEDARRQPEIRFAGTVKKSDGEGLDAIKLPPLRTDEEHIAILERQRNRDDEVLRIPGPRDMERGAKPRRVDDSAEEDDRAPAQPTPMVMVNGRPQQTITIEEPDRNKLHETHTEDIVDDAKTFSHSFVPQINHLKFRRNTRTSTVNRVDEEEVDPKLQRTNSRMSRRASLSAMRSAFTRDKMEPTPYLSWEPTLGRNSQFHDLTEEQREELGGIEYRVLKLLQKIILCYFFGFYLMGLVGLLPWILKEDHWGQVVDAAGQSRVWWAFFTTNSAFMDLGYTLTPDSMNSFNTAVWPLLLLCFLIILGNTGFPVMLRFIIWVMSIVVPRDSGLYEEVRFLLDHPRRCFILLFPSGATWWLFFILIGLNITDVVFFVVLDLGTGPVVDLPAGIKVLNGFFEAASTRTAGFSCINLAALHPAVKVSYMIMMYISVLPIAMSIRRTNVYEEMSLGIYNNPEHEEGEGENASPSSDLSYIGSHLRRQLSFDLWFIALFWFMLAISEGPRIMNGETDMFALMFEIISAYGTVGMSLGYSSGNASLSAIFSTAGKVFIIMTLIRGRHRGLPYGLDRAICLPKDLNSKSSSEDDRIDRQRSHASAMSTGRDAWSTTSRTSRRRHWRQRSNDIGGHIFGALLHPGPPRTATPDGHRHHHGPHPQNWHSVQFGSAGTNARHSNRDSHHGSIGSGGPGGPGIFAGNSVFGGNGGNNGGNGGGINPNGWHSMRRRATNPEQHHEETIHEGFQFPPDASGGGGGDRRPASDQTDQTNVSSDQNTLTEASRQLGLDGQHNPKLMKRKSEPSFPSTPTSFSE</sequence>
<feature type="transmembrane region" description="Helical" evidence="10">
    <location>
        <begin position="747"/>
        <end position="765"/>
    </location>
</feature>
<feature type="compositionally biased region" description="Basic and acidic residues" evidence="9">
    <location>
        <begin position="791"/>
        <end position="801"/>
    </location>
</feature>
<comment type="caution">
    <text evidence="11">The sequence shown here is derived from an EMBL/GenBank/DDBJ whole genome shotgun (WGS) entry which is preliminary data.</text>
</comment>
<feature type="transmembrane region" description="Helical" evidence="10">
    <location>
        <begin position="43"/>
        <end position="62"/>
    </location>
</feature>
<feature type="transmembrane region" description="Helical" evidence="10">
    <location>
        <begin position="98"/>
        <end position="119"/>
    </location>
</feature>
<feature type="transmembrane region" description="Helical" evidence="10">
    <location>
        <begin position="631"/>
        <end position="648"/>
    </location>
</feature>
<evidence type="ECO:0000256" key="10">
    <source>
        <dbReference type="SAM" id="Phobius"/>
    </source>
</evidence>
<dbReference type="Proteomes" id="UP000433876">
    <property type="component" value="Unassembled WGS sequence"/>
</dbReference>
<keyword evidence="7" id="KW-0406">Ion transport</keyword>